<comment type="caution">
    <text evidence="1">The sequence shown here is derived from an EMBL/GenBank/DDBJ whole genome shotgun (WGS) entry which is preliminary data.</text>
</comment>
<accession>A0ABR7PD79</accession>
<dbReference type="EMBL" id="JACRTP010000005">
    <property type="protein sequence ID" value="MBC8629380.1"/>
    <property type="molecule type" value="Genomic_DNA"/>
</dbReference>
<protein>
    <submittedName>
        <fullName evidence="1">Uncharacterized protein</fullName>
    </submittedName>
</protein>
<evidence type="ECO:0000313" key="2">
    <source>
        <dbReference type="Proteomes" id="UP000661649"/>
    </source>
</evidence>
<proteinExistence type="predicted"/>
<sequence length="131" mass="15594">MLDNKDVLVIADGAAFGALIENCVDYFETQFNRRISLWLPESFEYLILKSGVIKYENLDDILENTSKYVECEKYVSWERFFTDMLIDATRNKREKYLKDTLNEYYLEDAIAKKIIVQMPKDIQEKREIRIS</sequence>
<evidence type="ECO:0000313" key="1">
    <source>
        <dbReference type="EMBL" id="MBC8629380.1"/>
    </source>
</evidence>
<keyword evidence="2" id="KW-1185">Reference proteome</keyword>
<organism evidence="1 2">
    <name type="scientific">Blautia stercoris</name>
    <dbReference type="NCBI Taxonomy" id="871664"/>
    <lineage>
        <taxon>Bacteria</taxon>
        <taxon>Bacillati</taxon>
        <taxon>Bacillota</taxon>
        <taxon>Clostridia</taxon>
        <taxon>Lachnospirales</taxon>
        <taxon>Lachnospiraceae</taxon>
        <taxon>Blautia</taxon>
    </lineage>
</organism>
<dbReference type="RefSeq" id="WP_187558953.1">
    <property type="nucleotide sequence ID" value="NZ_JACRTP010000005.1"/>
</dbReference>
<reference evidence="1 2" key="1">
    <citation type="submission" date="2020-08" db="EMBL/GenBank/DDBJ databases">
        <title>Genome public.</title>
        <authorList>
            <person name="Liu C."/>
            <person name="Sun Q."/>
        </authorList>
    </citation>
    <scope>NUCLEOTIDE SEQUENCE [LARGE SCALE GENOMIC DNA]</scope>
    <source>
        <strain evidence="1 2">3_YM_SP_D4_24.mj</strain>
    </source>
</reference>
<gene>
    <name evidence="1" type="ORF">H8712_12310</name>
</gene>
<name>A0ABR7PD79_9FIRM</name>
<dbReference type="Proteomes" id="UP000661649">
    <property type="component" value="Unassembled WGS sequence"/>
</dbReference>